<proteinExistence type="predicted"/>
<keyword evidence="1" id="KW-0812">Transmembrane</keyword>
<dbReference type="RefSeq" id="WP_159791271.1">
    <property type="nucleotide sequence ID" value="NZ_WTYM01000020.1"/>
</dbReference>
<feature type="domain" description="Phage shock protein PspC N-terminal" evidence="2">
    <location>
        <begin position="16"/>
        <end position="68"/>
    </location>
</feature>
<organism evidence="3 4">
    <name type="scientific">Croceibacterium salegens</name>
    <dbReference type="NCBI Taxonomy" id="1737568"/>
    <lineage>
        <taxon>Bacteria</taxon>
        <taxon>Pseudomonadati</taxon>
        <taxon>Pseudomonadota</taxon>
        <taxon>Alphaproteobacteria</taxon>
        <taxon>Sphingomonadales</taxon>
        <taxon>Erythrobacteraceae</taxon>
        <taxon>Croceibacterium</taxon>
    </lineage>
</organism>
<evidence type="ECO:0000256" key="1">
    <source>
        <dbReference type="SAM" id="Phobius"/>
    </source>
</evidence>
<dbReference type="EMBL" id="WTYM01000020">
    <property type="protein sequence ID" value="MXO57977.1"/>
    <property type="molecule type" value="Genomic_DNA"/>
</dbReference>
<evidence type="ECO:0000259" key="2">
    <source>
        <dbReference type="Pfam" id="PF04024"/>
    </source>
</evidence>
<name>A0A6I4SSL9_9SPHN</name>
<dbReference type="InterPro" id="IPR007168">
    <property type="entry name" value="Phageshock_PspC_N"/>
</dbReference>
<keyword evidence="4" id="KW-1185">Reference proteome</keyword>
<comment type="caution">
    <text evidence="3">The sequence shown here is derived from an EMBL/GenBank/DDBJ whole genome shotgun (WGS) entry which is preliminary data.</text>
</comment>
<evidence type="ECO:0000313" key="3">
    <source>
        <dbReference type="EMBL" id="MXO57977.1"/>
    </source>
</evidence>
<dbReference type="Proteomes" id="UP000433652">
    <property type="component" value="Unassembled WGS sequence"/>
</dbReference>
<keyword evidence="1" id="KW-1133">Transmembrane helix</keyword>
<evidence type="ECO:0000313" key="4">
    <source>
        <dbReference type="Proteomes" id="UP000433652"/>
    </source>
</evidence>
<sequence>MSQVVHNGGKTPSTGFRLDKDNGKLMGVCSGLANSFGMDPLAWRLIFVIGAIAGVGLLIPIYFAIGLLAD</sequence>
<protein>
    <submittedName>
        <fullName evidence="3">PspC domain-containing protein</fullName>
    </submittedName>
</protein>
<feature type="transmembrane region" description="Helical" evidence="1">
    <location>
        <begin position="41"/>
        <end position="69"/>
    </location>
</feature>
<gene>
    <name evidence="3" type="ORF">GRI89_00250</name>
</gene>
<accession>A0A6I4SSL9</accession>
<keyword evidence="1" id="KW-0472">Membrane</keyword>
<dbReference type="AlphaFoldDB" id="A0A6I4SSL9"/>
<dbReference type="Pfam" id="PF04024">
    <property type="entry name" value="PspC"/>
    <property type="match status" value="1"/>
</dbReference>
<dbReference type="OrthoDB" id="7359894at2"/>
<reference evidence="3 4" key="1">
    <citation type="submission" date="2019-12" db="EMBL/GenBank/DDBJ databases">
        <title>Genomic-based taxomic classification of the family Erythrobacteraceae.</title>
        <authorList>
            <person name="Xu L."/>
        </authorList>
    </citation>
    <scope>NUCLEOTIDE SEQUENCE [LARGE SCALE GENOMIC DNA]</scope>
    <source>
        <strain evidence="3 4">MCCC 1K01500</strain>
    </source>
</reference>